<evidence type="ECO:0000313" key="5">
    <source>
        <dbReference type="EMBL" id="RDW61570.1"/>
    </source>
</evidence>
<comment type="caution">
    <text evidence="5">The sequence shown here is derived from an EMBL/GenBank/DDBJ whole genome shotgun (WGS) entry which is preliminary data.</text>
</comment>
<proteinExistence type="inferred from homology"/>
<dbReference type="OrthoDB" id="6509636at2759"/>
<dbReference type="InterPro" id="IPR045851">
    <property type="entry name" value="AMP-bd_C_sf"/>
</dbReference>
<evidence type="ECO:0000259" key="3">
    <source>
        <dbReference type="Pfam" id="PF00501"/>
    </source>
</evidence>
<dbReference type="CDD" id="cd05911">
    <property type="entry name" value="Firefly_Luc_like"/>
    <property type="match status" value="1"/>
</dbReference>
<evidence type="ECO:0000256" key="1">
    <source>
        <dbReference type="ARBA" id="ARBA00006432"/>
    </source>
</evidence>
<sequence length="541" mass="59698">MSSKPTEIEIPESDIWATLFKRSQKPFPDDQVIYQCPITNRNYIWSTLRTATEQFGSGLQTRWEWKKGDVLALFASNCIDTPAVTWGCHYAGGIVSPANPAYNLRELTHHLKDSGAKAIVTKAASLSVASRAAKDAGIPDERVILIGDEVDDNGVFKHFTEIMDKNVIKKQVTVKAEKDLAFLVYSSGTTGMPKGVMLTHRNVLANLFMVASTEGQLLHWNRDKVLSVLPYYHIYGLQFLVHMPAYSGVTSVVMPSFDLKLFCDVIQNHKITYAYVAPPIILHLAKSPVISAYDISSLKTITSGAAPLSKDLIRAVYARLKIEVKQAYGLSETSPATHLQVKWDDGLGSVGKALPNQIIKFMSPEEKEVPTGKEGEIWVSGPNVFVGYLNNPTATKESITPDGFFKTGDVGYEDANGNLFITDRVKELIKYKGFQVAPAELEGILASNKFVDDAAVIGIMDESLATEVPVAFLVPKRGVPRTDENKKKVIEWLNGKVASHKKLRGGVRWIDEIPKSASGKILRRVLKDVLIEEGKKPKAKL</sequence>
<feature type="domain" description="AMP-dependent synthetase/ligase" evidence="3">
    <location>
        <begin position="21"/>
        <end position="389"/>
    </location>
</feature>
<dbReference type="Proteomes" id="UP000256328">
    <property type="component" value="Unassembled WGS sequence"/>
</dbReference>
<dbReference type="SUPFAM" id="SSF56801">
    <property type="entry name" value="Acetyl-CoA synthetase-like"/>
    <property type="match status" value="1"/>
</dbReference>
<organism evidence="5 6">
    <name type="scientific">Coleophoma crateriformis</name>
    <dbReference type="NCBI Taxonomy" id="565419"/>
    <lineage>
        <taxon>Eukaryota</taxon>
        <taxon>Fungi</taxon>
        <taxon>Dikarya</taxon>
        <taxon>Ascomycota</taxon>
        <taxon>Pezizomycotina</taxon>
        <taxon>Leotiomycetes</taxon>
        <taxon>Helotiales</taxon>
        <taxon>Dermateaceae</taxon>
        <taxon>Coleophoma</taxon>
    </lineage>
</organism>
<dbReference type="PROSITE" id="PS00455">
    <property type="entry name" value="AMP_BINDING"/>
    <property type="match status" value="1"/>
</dbReference>
<dbReference type="PANTHER" id="PTHR24096:SF149">
    <property type="entry name" value="AMP-BINDING DOMAIN-CONTAINING PROTEIN-RELATED"/>
    <property type="match status" value="1"/>
</dbReference>
<evidence type="ECO:0008006" key="7">
    <source>
        <dbReference type="Google" id="ProtNLM"/>
    </source>
</evidence>
<dbReference type="InterPro" id="IPR000873">
    <property type="entry name" value="AMP-dep_synth/lig_dom"/>
</dbReference>
<name>A0A3D8QIS4_9HELO</name>
<dbReference type="Gene3D" id="3.30.300.30">
    <property type="match status" value="1"/>
</dbReference>
<dbReference type="PANTHER" id="PTHR24096">
    <property type="entry name" value="LONG-CHAIN-FATTY-ACID--COA LIGASE"/>
    <property type="match status" value="1"/>
</dbReference>
<dbReference type="InterPro" id="IPR025110">
    <property type="entry name" value="AMP-bd_C"/>
</dbReference>
<keyword evidence="6" id="KW-1185">Reference proteome</keyword>
<keyword evidence="2" id="KW-0436">Ligase</keyword>
<comment type="similarity">
    <text evidence="1">Belongs to the ATP-dependent AMP-binding enzyme family.</text>
</comment>
<dbReference type="Pfam" id="PF00501">
    <property type="entry name" value="AMP-binding"/>
    <property type="match status" value="1"/>
</dbReference>
<accession>A0A3D8QIS4</accession>
<evidence type="ECO:0000256" key="2">
    <source>
        <dbReference type="ARBA" id="ARBA00022598"/>
    </source>
</evidence>
<evidence type="ECO:0000313" key="6">
    <source>
        <dbReference type="Proteomes" id="UP000256328"/>
    </source>
</evidence>
<dbReference type="AlphaFoldDB" id="A0A3D8QIS4"/>
<dbReference type="Pfam" id="PF13193">
    <property type="entry name" value="AMP-binding_C"/>
    <property type="match status" value="1"/>
</dbReference>
<dbReference type="EMBL" id="PDLN01000018">
    <property type="protein sequence ID" value="RDW61570.1"/>
    <property type="molecule type" value="Genomic_DNA"/>
</dbReference>
<dbReference type="Gene3D" id="3.40.50.12780">
    <property type="entry name" value="N-terminal domain of ligase-like"/>
    <property type="match status" value="1"/>
</dbReference>
<gene>
    <name evidence="5" type="ORF">BP5796_11462</name>
</gene>
<dbReference type="InterPro" id="IPR020845">
    <property type="entry name" value="AMP-binding_CS"/>
</dbReference>
<protein>
    <recommendedName>
        <fullName evidence="7">Acetyl-CoA synthetase-like protein</fullName>
    </recommendedName>
</protein>
<evidence type="ECO:0000259" key="4">
    <source>
        <dbReference type="Pfam" id="PF13193"/>
    </source>
</evidence>
<feature type="domain" description="AMP-binding enzyme C-terminal" evidence="4">
    <location>
        <begin position="440"/>
        <end position="520"/>
    </location>
</feature>
<dbReference type="InterPro" id="IPR042099">
    <property type="entry name" value="ANL_N_sf"/>
</dbReference>
<reference evidence="5 6" key="1">
    <citation type="journal article" date="2018" name="IMA Fungus">
        <title>IMA Genome-F 9: Draft genome sequence of Annulohypoxylon stygium, Aspergillus mulundensis, Berkeleyomyces basicola (syn. Thielaviopsis basicola), Ceratocystis smalleyi, two Cercospora beticola strains, Coleophoma cylindrospora, Fusarium fracticaudum, Phialophora cf. hyalina, and Morchella septimelata.</title>
        <authorList>
            <person name="Wingfield B.D."/>
            <person name="Bills G.F."/>
            <person name="Dong Y."/>
            <person name="Huang W."/>
            <person name="Nel W.J."/>
            <person name="Swalarsk-Parry B.S."/>
            <person name="Vaghefi N."/>
            <person name="Wilken P.M."/>
            <person name="An Z."/>
            <person name="de Beer Z.W."/>
            <person name="De Vos L."/>
            <person name="Chen L."/>
            <person name="Duong T.A."/>
            <person name="Gao Y."/>
            <person name="Hammerbacher A."/>
            <person name="Kikkert J.R."/>
            <person name="Li Y."/>
            <person name="Li H."/>
            <person name="Li K."/>
            <person name="Li Q."/>
            <person name="Liu X."/>
            <person name="Ma X."/>
            <person name="Naidoo K."/>
            <person name="Pethybridge S.J."/>
            <person name="Sun J."/>
            <person name="Steenkamp E.T."/>
            <person name="van der Nest M.A."/>
            <person name="van Wyk S."/>
            <person name="Wingfield M.J."/>
            <person name="Xiong C."/>
            <person name="Yue Q."/>
            <person name="Zhang X."/>
        </authorList>
    </citation>
    <scope>NUCLEOTIDE SEQUENCE [LARGE SCALE GENOMIC DNA]</scope>
    <source>
        <strain evidence="5 6">BP5796</strain>
    </source>
</reference>
<dbReference type="GO" id="GO:0016405">
    <property type="term" value="F:CoA-ligase activity"/>
    <property type="evidence" value="ECO:0007669"/>
    <property type="project" value="TreeGrafter"/>
</dbReference>